<keyword evidence="2" id="KW-1185">Reference proteome</keyword>
<dbReference type="EMBL" id="JAMZIH010001189">
    <property type="protein sequence ID" value="KAJ1678413.1"/>
    <property type="molecule type" value="Genomic_DNA"/>
</dbReference>
<evidence type="ECO:0000313" key="1">
    <source>
        <dbReference type="EMBL" id="KAJ1678413.1"/>
    </source>
</evidence>
<dbReference type="Proteomes" id="UP001145114">
    <property type="component" value="Unassembled WGS sequence"/>
</dbReference>
<protein>
    <submittedName>
        <fullName evidence="1">ATPase</fullName>
    </submittedName>
</protein>
<name>A0ACC1HTI1_9FUNG</name>
<proteinExistence type="predicted"/>
<feature type="non-terminal residue" evidence="1">
    <location>
        <position position="624"/>
    </location>
</feature>
<sequence>MESVETTGNLSQAAPAKGAGGSIKGHASGGTSTTTAITTTTKNDDSSSSSSDKKTDKPATSLDDGSASDTNTPSTPVTTAQALDTAADGDGPSLAKDSNIDGETVVDESSRSQTPITNNSEERIGKEVEKGKLRALKEKAMADYEAHAQKQRFQRLNFLLERSSLYASFLTEKMERQRQEQRERDERERQQQQQQQQAELSNEDELNTQGASKKRRLGRPRKGAASKQATGGADEEYDELDGNREDGQRRLKHRRIARDNEKYKLSDYIDPETMTTRDKESKAGQQSQQQQQQQQSKGTVKRSHRQPKTLTGGIMRDYQIEGMEWLVSLYENGLNGILADEMGLGKTIQTISFLTYLRERDVWGPFLIVCPLSTVANWVSEFMRFVPTTPVLLYHGTPQERAYLRQKHLKKLNKSFPVVVTSYELVMNDRKYLQRFAWKYIVVDEGHRIKNLNCKLIRELKSYRSANRLLLTGTPLQNNLAELWSLLNFLLPDIFDDLDSFQSWFDFDDIHQKDGQSRILSEENKSHIISKLHHILQPFLLRRLKADVEHHLPKKREYVISCPMTVEQRQFYKATVDNNLVDFIRKRMLADSLRASGNDGKDSLSVDDVLDGCDDDDDGSDSDH</sequence>
<accession>A0ACC1HTI1</accession>
<comment type="caution">
    <text evidence="1">The sequence shown here is derived from an EMBL/GenBank/DDBJ whole genome shotgun (WGS) entry which is preliminary data.</text>
</comment>
<evidence type="ECO:0000313" key="2">
    <source>
        <dbReference type="Proteomes" id="UP001145114"/>
    </source>
</evidence>
<gene>
    <name evidence="1" type="primary">IRC5</name>
    <name evidence="1" type="ORF">EV182_004096</name>
</gene>
<organism evidence="1 2">
    <name type="scientific">Spiromyces aspiralis</name>
    <dbReference type="NCBI Taxonomy" id="68401"/>
    <lineage>
        <taxon>Eukaryota</taxon>
        <taxon>Fungi</taxon>
        <taxon>Fungi incertae sedis</taxon>
        <taxon>Zoopagomycota</taxon>
        <taxon>Kickxellomycotina</taxon>
        <taxon>Kickxellomycetes</taxon>
        <taxon>Kickxellales</taxon>
        <taxon>Kickxellaceae</taxon>
        <taxon>Spiromyces</taxon>
    </lineage>
</organism>
<reference evidence="1" key="1">
    <citation type="submission" date="2022-06" db="EMBL/GenBank/DDBJ databases">
        <title>Phylogenomic reconstructions and comparative analyses of Kickxellomycotina fungi.</title>
        <authorList>
            <person name="Reynolds N.K."/>
            <person name="Stajich J.E."/>
            <person name="Barry K."/>
            <person name="Grigoriev I.V."/>
            <person name="Crous P."/>
            <person name="Smith M.E."/>
        </authorList>
    </citation>
    <scope>NUCLEOTIDE SEQUENCE</scope>
    <source>
        <strain evidence="1">RSA 2271</strain>
    </source>
</reference>